<accession>A0ABN7SJF2</accession>
<name>A0ABN7SJF2_OIKDI</name>
<dbReference type="PROSITE" id="PS50240">
    <property type="entry name" value="TRYPSIN_DOM"/>
    <property type="match status" value="1"/>
</dbReference>
<dbReference type="PANTHER" id="PTHR24252">
    <property type="entry name" value="ACROSIN-RELATED"/>
    <property type="match status" value="1"/>
</dbReference>
<dbReference type="Proteomes" id="UP001158576">
    <property type="component" value="Chromosome XSR"/>
</dbReference>
<keyword evidence="3" id="KW-1015">Disulfide bond</keyword>
<dbReference type="PROSITE" id="PS00134">
    <property type="entry name" value="TRYPSIN_HIS"/>
    <property type="match status" value="1"/>
</dbReference>
<dbReference type="InterPro" id="IPR001314">
    <property type="entry name" value="Peptidase_S1A"/>
</dbReference>
<protein>
    <submittedName>
        <fullName evidence="5">Oidioi.mRNA.OKI2018_I69.XSR.g15901.t1.cds</fullName>
    </submittedName>
</protein>
<dbReference type="Pfam" id="PF00089">
    <property type="entry name" value="Trypsin"/>
    <property type="match status" value="1"/>
</dbReference>
<evidence type="ECO:0000313" key="6">
    <source>
        <dbReference type="Proteomes" id="UP001158576"/>
    </source>
</evidence>
<dbReference type="InterPro" id="IPR001254">
    <property type="entry name" value="Trypsin_dom"/>
</dbReference>
<keyword evidence="2" id="KW-0378">Hydrolase</keyword>
<evidence type="ECO:0000259" key="4">
    <source>
        <dbReference type="PROSITE" id="PS50240"/>
    </source>
</evidence>
<evidence type="ECO:0000256" key="3">
    <source>
        <dbReference type="ARBA" id="ARBA00023157"/>
    </source>
</evidence>
<keyword evidence="1" id="KW-0645">Protease</keyword>
<organism evidence="5 6">
    <name type="scientific">Oikopleura dioica</name>
    <name type="common">Tunicate</name>
    <dbReference type="NCBI Taxonomy" id="34765"/>
    <lineage>
        <taxon>Eukaryota</taxon>
        <taxon>Metazoa</taxon>
        <taxon>Chordata</taxon>
        <taxon>Tunicata</taxon>
        <taxon>Appendicularia</taxon>
        <taxon>Copelata</taxon>
        <taxon>Oikopleuridae</taxon>
        <taxon>Oikopleura</taxon>
    </lineage>
</organism>
<dbReference type="CDD" id="cd00190">
    <property type="entry name" value="Tryp_SPc"/>
    <property type="match status" value="1"/>
</dbReference>
<evidence type="ECO:0000256" key="2">
    <source>
        <dbReference type="ARBA" id="ARBA00022825"/>
    </source>
</evidence>
<gene>
    <name evidence="5" type="ORF">OKIOD_LOCUS7459</name>
</gene>
<dbReference type="EMBL" id="OU015569">
    <property type="protein sequence ID" value="CAG5098704.1"/>
    <property type="molecule type" value="Genomic_DNA"/>
</dbReference>
<sequence length="271" mass="29477">MKFSANLCVSLAFASRHKQISSRVVGGEIVAPNSEPYVVSLQRSGAHFCGASLAGYLNKAITAGHCHNAYGVTAVAGAHKIDVYESRSQSRAVTQFIVHPNYNSYLLENDIAIIKLSSPFVETDYVKPLYLPRQMSQDWVPHDSPVRVCGWGNTVSGDVPSQMATELHCIDINVIAYSICNDRQHYNGELSPGMMCAGVDGVGGKDACGGDSGGPVKYGDMVRINRLKSNAKNKVVGVTSWSYGHPHQGQGAYYPGVYTDVAWYRNWIDLQ</sequence>
<dbReference type="SUPFAM" id="SSF50494">
    <property type="entry name" value="Trypsin-like serine proteases"/>
    <property type="match status" value="1"/>
</dbReference>
<keyword evidence="2" id="KW-0720">Serine protease</keyword>
<dbReference type="Gene3D" id="2.40.10.10">
    <property type="entry name" value="Trypsin-like serine proteases"/>
    <property type="match status" value="1"/>
</dbReference>
<dbReference type="PRINTS" id="PR00722">
    <property type="entry name" value="CHYMOTRYPSIN"/>
</dbReference>
<evidence type="ECO:0000313" key="5">
    <source>
        <dbReference type="EMBL" id="CAG5098704.1"/>
    </source>
</evidence>
<proteinExistence type="predicted"/>
<dbReference type="PANTHER" id="PTHR24252:SF7">
    <property type="entry name" value="HYALIN"/>
    <property type="match status" value="1"/>
</dbReference>
<dbReference type="SMART" id="SM00020">
    <property type="entry name" value="Tryp_SPc"/>
    <property type="match status" value="1"/>
</dbReference>
<reference evidence="5 6" key="1">
    <citation type="submission" date="2021-04" db="EMBL/GenBank/DDBJ databases">
        <authorList>
            <person name="Bliznina A."/>
        </authorList>
    </citation>
    <scope>NUCLEOTIDE SEQUENCE [LARGE SCALE GENOMIC DNA]</scope>
</reference>
<dbReference type="InterPro" id="IPR018114">
    <property type="entry name" value="TRYPSIN_HIS"/>
</dbReference>
<feature type="domain" description="Peptidase S1" evidence="4">
    <location>
        <begin position="24"/>
        <end position="271"/>
    </location>
</feature>
<dbReference type="InterPro" id="IPR009003">
    <property type="entry name" value="Peptidase_S1_PA"/>
</dbReference>
<keyword evidence="6" id="KW-1185">Reference proteome</keyword>
<dbReference type="InterPro" id="IPR043504">
    <property type="entry name" value="Peptidase_S1_PA_chymotrypsin"/>
</dbReference>
<evidence type="ECO:0000256" key="1">
    <source>
        <dbReference type="ARBA" id="ARBA00022670"/>
    </source>
</evidence>